<name>A0ACC1CKA0_9NEOP</name>
<keyword evidence="2" id="KW-1185">Reference proteome</keyword>
<proteinExistence type="predicted"/>
<dbReference type="EMBL" id="CM034409">
    <property type="protein sequence ID" value="KAJ0171973.1"/>
    <property type="molecule type" value="Genomic_DNA"/>
</dbReference>
<comment type="caution">
    <text evidence="1">The sequence shown here is derived from an EMBL/GenBank/DDBJ whole genome shotgun (WGS) entry which is preliminary data.</text>
</comment>
<evidence type="ECO:0000313" key="2">
    <source>
        <dbReference type="Proteomes" id="UP000824533"/>
    </source>
</evidence>
<protein>
    <submittedName>
        <fullName evidence="1">Uncharacterized protein</fullName>
    </submittedName>
</protein>
<gene>
    <name evidence="1" type="ORF">K1T71_012736</name>
</gene>
<accession>A0ACC1CKA0</accession>
<evidence type="ECO:0000313" key="1">
    <source>
        <dbReference type="EMBL" id="KAJ0171973.1"/>
    </source>
</evidence>
<dbReference type="Proteomes" id="UP000824533">
    <property type="component" value="Linkage Group LG23"/>
</dbReference>
<sequence>MTSFGIISTFDHTVQSWNTFKCRLTQWFIANDINVKTDAEGSKRRAILLSALSDGSYKLAADLAVPQDLQEVAYDTILKLLDDHFTPKRYGFTERYNFYAAVQQPGETHTQWAARLRGLAAHCNFGNVEEALRDKFVMGIMAGPEREKLFSQDIKELTLSKAIDLAENVRSARTAAAVAAPVSQQDIFKIVNNQKSTAVCAVCGRKNHSTTECRFSKYTCKKCKTKGHLQKMCKNVNYVAARDTCENDDDGKCFNIKTIHGEPMTEWIIINGLSLQFEIDSGASVSVISDVTYKKYFNKIPLSSQTKGPLYSYSGAGLDCIGVVALPVTYNGISHKINFHVISRGGPPLLGRDFMSLFKLQLSPVSFINFQNDILSQFQLLYPDLFSANLGCFNKYEVKLQTKKGSKPIFFKARPIAFALREKVSNEIDRLVNLGVLVPVEHSEYASPVVPILKRDGSVRLCADFSVTINKQLVVEQYPLPTVHELFSKLHGGQQFSKLDLSMAYNQLKLDYASQDLTCINTHRGLFKYTRLVFGLTNAPAIFQRAMERLLNGIDGVLCLLDDVLITAENRESHLNKLYLVLQRLQDAGLTLQKSKCEFFKDQINYLGYVIDKSGLKKSPEKVKAIVNAPLPNNVNQLQSFLGLVNYYRNFVANASSILTPLFDLLKKGTKWQWHDEHNKAFVSIKEMLSSEQILAHFNPNAKIILTVDASPTGLGAILSQIEGNGPERPISFASRTLNAAEKRYSQIQKEATAIIFGVRRFHQYLYGRSIPFILRTDHKPLISIFGRFKGIPEVSANRLQRYAIFLNAYNYTIEYIRGKVNSADFLSRASLIESPPNLSSDSSYNTNQFLDVSEVADRATYINFVVDGGLPVTLKILQEETKQDTVLTKVIGFVLSGWPNKVTDLDLKPYHLCKTQLSLEDGCLMRGHKVVLPKSLRLKILNELHNSHLGIVKTKAEARSRFWFPGIDKVLENMIGSCNVCMQLRSTPSSAPLAPWPFPSGPFIRLHLDFLGPINGQTYLVIVDAFTKWVEVYEMFTSATSTTVLDKLHDFIARFGLPETIVSDNGTAFTSSEFNQFCILNGISQVTSPAYCPSSNGQAESFVKIVKKGIKTSILSAKDTAEKRIRLQKYLFDYRNSVHSVTGFSPAQLVFGRKLRSRLDLLNKNTLVSPVSHESLADYVKCKQSLQCKNYKGNNHRIFERDDKVLYKRYIGNNKFKWLQGLIIKKLGKVTYLVKDINTANIVKKHTNQLIKNRNRCSSTDRLRSYELIDDINLQSEPNVTDTRGEERNMLESSQSVPDTPLPSGSTSTRQLRDIPRIDYKSLHRGYF</sequence>
<organism evidence="1 2">
    <name type="scientific">Dendrolimus kikuchii</name>
    <dbReference type="NCBI Taxonomy" id="765133"/>
    <lineage>
        <taxon>Eukaryota</taxon>
        <taxon>Metazoa</taxon>
        <taxon>Ecdysozoa</taxon>
        <taxon>Arthropoda</taxon>
        <taxon>Hexapoda</taxon>
        <taxon>Insecta</taxon>
        <taxon>Pterygota</taxon>
        <taxon>Neoptera</taxon>
        <taxon>Endopterygota</taxon>
        <taxon>Lepidoptera</taxon>
        <taxon>Glossata</taxon>
        <taxon>Ditrysia</taxon>
        <taxon>Bombycoidea</taxon>
        <taxon>Lasiocampidae</taxon>
        <taxon>Dendrolimus</taxon>
    </lineage>
</organism>
<reference evidence="1 2" key="1">
    <citation type="journal article" date="2021" name="Front. Genet.">
        <title>Chromosome-Level Genome Assembly Reveals Significant Gene Expansion in the Toll and IMD Signaling Pathways of Dendrolimus kikuchii.</title>
        <authorList>
            <person name="Zhou J."/>
            <person name="Wu P."/>
            <person name="Xiong Z."/>
            <person name="Liu N."/>
            <person name="Zhao N."/>
            <person name="Ji M."/>
            <person name="Qiu Y."/>
            <person name="Yang B."/>
        </authorList>
    </citation>
    <scope>NUCLEOTIDE SEQUENCE [LARGE SCALE GENOMIC DNA]</scope>
    <source>
        <strain evidence="1">Ann1</strain>
    </source>
</reference>